<reference evidence="2" key="2">
    <citation type="journal article" date="2023" name="Science">
        <title>Genomic signatures of disease resistance in endangered staghorn corals.</title>
        <authorList>
            <person name="Vollmer S.V."/>
            <person name="Selwyn J.D."/>
            <person name="Despard B.A."/>
            <person name="Roesel C.L."/>
        </authorList>
    </citation>
    <scope>NUCLEOTIDE SEQUENCE</scope>
    <source>
        <strain evidence="2">K2</strain>
    </source>
</reference>
<proteinExistence type="predicted"/>
<dbReference type="Proteomes" id="UP001249851">
    <property type="component" value="Unassembled WGS sequence"/>
</dbReference>
<comment type="caution">
    <text evidence="2">The sequence shown here is derived from an EMBL/GenBank/DDBJ whole genome shotgun (WGS) entry which is preliminary data.</text>
</comment>
<name>A0AAD9VAX3_ACRCE</name>
<feature type="compositionally biased region" description="Low complexity" evidence="1">
    <location>
        <begin position="37"/>
        <end position="48"/>
    </location>
</feature>
<reference evidence="2" key="1">
    <citation type="journal article" date="2023" name="G3 (Bethesda)">
        <title>Whole genome assembly and annotation of the endangered Caribbean coral Acropora cervicornis.</title>
        <authorList>
            <person name="Selwyn J.D."/>
            <person name="Vollmer S.V."/>
        </authorList>
    </citation>
    <scope>NUCLEOTIDE SEQUENCE</scope>
    <source>
        <strain evidence="2">K2</strain>
    </source>
</reference>
<accession>A0AAD9VAX3</accession>
<gene>
    <name evidence="2" type="ORF">P5673_008469</name>
</gene>
<organism evidence="2 3">
    <name type="scientific">Acropora cervicornis</name>
    <name type="common">Staghorn coral</name>
    <dbReference type="NCBI Taxonomy" id="6130"/>
    <lineage>
        <taxon>Eukaryota</taxon>
        <taxon>Metazoa</taxon>
        <taxon>Cnidaria</taxon>
        <taxon>Anthozoa</taxon>
        <taxon>Hexacorallia</taxon>
        <taxon>Scleractinia</taxon>
        <taxon>Astrocoeniina</taxon>
        <taxon>Acroporidae</taxon>
        <taxon>Acropora</taxon>
    </lineage>
</organism>
<evidence type="ECO:0000313" key="2">
    <source>
        <dbReference type="EMBL" id="KAK2567619.1"/>
    </source>
</evidence>
<dbReference type="AlphaFoldDB" id="A0AAD9VAX3"/>
<sequence length="84" mass="9630">MESFKRTNGKPENELMLKKVQFHVEEVARNNHRESQNNDSNIQQQSDHSITDSYNEKFEAAKTGSGDGFLRLTVVKLFQPTTTT</sequence>
<feature type="region of interest" description="Disordered" evidence="1">
    <location>
        <begin position="28"/>
        <end position="52"/>
    </location>
</feature>
<protein>
    <submittedName>
        <fullName evidence="2">Uncharacterized protein</fullName>
    </submittedName>
</protein>
<dbReference type="EMBL" id="JARQWQ010000014">
    <property type="protein sequence ID" value="KAK2567619.1"/>
    <property type="molecule type" value="Genomic_DNA"/>
</dbReference>
<keyword evidence="3" id="KW-1185">Reference proteome</keyword>
<evidence type="ECO:0000256" key="1">
    <source>
        <dbReference type="SAM" id="MobiDB-lite"/>
    </source>
</evidence>
<evidence type="ECO:0000313" key="3">
    <source>
        <dbReference type="Proteomes" id="UP001249851"/>
    </source>
</evidence>